<name>A0A7Z9DVX7_9CYAN</name>
<dbReference type="RefSeq" id="WP_083618466.1">
    <property type="nucleotide sequence ID" value="NZ_LR734844.1"/>
</dbReference>
<dbReference type="PANTHER" id="PTHR10098:SF112">
    <property type="entry name" value="SLR0380 PROTEIN"/>
    <property type="match status" value="1"/>
</dbReference>
<organism evidence="2 3">
    <name type="scientific">Planktothrix serta PCC 8927</name>
    <dbReference type="NCBI Taxonomy" id="671068"/>
    <lineage>
        <taxon>Bacteria</taxon>
        <taxon>Bacillati</taxon>
        <taxon>Cyanobacteriota</taxon>
        <taxon>Cyanophyceae</taxon>
        <taxon>Oscillatoriophycideae</taxon>
        <taxon>Oscillatoriales</taxon>
        <taxon>Microcoleaceae</taxon>
        <taxon>Planktothrix</taxon>
    </lineage>
</organism>
<accession>A0A7Z9DVX7</accession>
<dbReference type="Pfam" id="PF13181">
    <property type="entry name" value="TPR_8"/>
    <property type="match status" value="1"/>
</dbReference>
<keyword evidence="3" id="KW-1185">Reference proteome</keyword>
<evidence type="ECO:0000313" key="2">
    <source>
        <dbReference type="EMBL" id="VXD13727.1"/>
    </source>
</evidence>
<gene>
    <name evidence="2" type="ORF">PL8927_270116</name>
</gene>
<proteinExistence type="predicted"/>
<dbReference type="SMART" id="SM00028">
    <property type="entry name" value="TPR"/>
    <property type="match status" value="7"/>
</dbReference>
<dbReference type="InterPro" id="IPR019734">
    <property type="entry name" value="TPR_rpt"/>
</dbReference>
<dbReference type="Proteomes" id="UP000184550">
    <property type="component" value="Unassembled WGS sequence"/>
</dbReference>
<comment type="caution">
    <text evidence="2">The sequence shown here is derived from an EMBL/GenBank/DDBJ whole genome shotgun (WGS) entry which is preliminary data.</text>
</comment>
<dbReference type="AlphaFoldDB" id="A0A7Z9DVX7"/>
<evidence type="ECO:0000259" key="1">
    <source>
        <dbReference type="Pfam" id="PF12770"/>
    </source>
</evidence>
<dbReference type="PANTHER" id="PTHR10098">
    <property type="entry name" value="RAPSYN-RELATED"/>
    <property type="match status" value="1"/>
</dbReference>
<dbReference type="EMBL" id="CZCU02000099">
    <property type="protein sequence ID" value="VXD13727.1"/>
    <property type="molecule type" value="Genomic_DNA"/>
</dbReference>
<reference evidence="2" key="1">
    <citation type="submission" date="2019-10" db="EMBL/GenBank/DDBJ databases">
        <authorList>
            <consortium name="Genoscope - CEA"/>
            <person name="William W."/>
        </authorList>
    </citation>
    <scope>NUCLEOTIDE SEQUENCE [LARGE SCALE GENOMIC DNA]</scope>
    <source>
        <strain evidence="2">BBR_PRJEB10992</strain>
    </source>
</reference>
<dbReference type="Pfam" id="PF13424">
    <property type="entry name" value="TPR_12"/>
    <property type="match status" value="1"/>
</dbReference>
<dbReference type="Pfam" id="PF12770">
    <property type="entry name" value="CHAT"/>
    <property type="match status" value="1"/>
</dbReference>
<evidence type="ECO:0000313" key="3">
    <source>
        <dbReference type="Proteomes" id="UP000184550"/>
    </source>
</evidence>
<sequence>MLNKALINLGILPLLLFNNFTLISLNFQPLTEEIIVQNNITDPAIFFQQGKQYYTQGQYAQATEVLQQAILGFSQQGDSVNQAIALSNLSLVLQQLGQWEQAEKILQESLGLINELSFSKKPLILAQILEIQGQLELTKGQPEQAIKTWREAYKLYSEAGNLLGKITNQINQATALQTLGLYRQSLNTLTEVNEVLKSQPDSLTKATALLSLGNALRQVGDLTTSQTVLQQSLELATTSNYSQILSQIYLSLANTNRTQNNLDIALGYYQNSAKTATNSLEKLQALINQYSLLINSKRSQEAEAIATEIESYLSEVPVSRSLVYGIVNFTNYLIKAQEISGLTTNNPEIITLFNTAIKNAQNLKDLRSESYVLGSLGKFYEQNQQPLEAINLTEKALLIAQSINASDIAYQWQWQLGRLLKQQNRKDEAIAAYTEAVNTLKSLRKDLVAINQDVQFSFRESVEPVYRELVDLILQSPSPENLTKARELIESLQVAELDNFFQEACLDQEIKRQQIDQIDSQAAVIYPIILANRLEVILSLPGQPLQHYFTTISQEQVETTIRQLRQSFQPIFSTKDRLQLSQQVYDWLIRPAEQELKNNSIKTLVFVLDGSLRNVPMAALYDGTNYLIKDYNLALTPGLQLLASRSLNRNQLQTLTVGLSEARQGFSALPGVASEIQQIQAKIPTKVLFNQQFTREAVQQQIQETAFPIVHLATHGQFSSKAEDTFLLTWDSRINVKDLDYFLRSRQRGEQNPVELLVLSACETATGDQRAALGLAGVAVRSGARSTLATLWQVNDTSTASLMAEFYQELTQKQVSKAEALRQAQLKLLQQPEYQDPYYWAPFVLVGNWQ</sequence>
<dbReference type="SUPFAM" id="SSF48452">
    <property type="entry name" value="TPR-like"/>
    <property type="match status" value="2"/>
</dbReference>
<protein>
    <recommendedName>
        <fullName evidence="1">CHAT domain-containing protein</fullName>
    </recommendedName>
</protein>
<feature type="domain" description="CHAT" evidence="1">
    <location>
        <begin position="580"/>
        <end position="848"/>
    </location>
</feature>
<dbReference type="OrthoDB" id="448399at2"/>
<dbReference type="InterPro" id="IPR024983">
    <property type="entry name" value="CHAT_dom"/>
</dbReference>
<dbReference type="InterPro" id="IPR011990">
    <property type="entry name" value="TPR-like_helical_dom_sf"/>
</dbReference>
<dbReference type="Gene3D" id="1.25.40.10">
    <property type="entry name" value="Tetratricopeptide repeat domain"/>
    <property type="match status" value="3"/>
</dbReference>